<dbReference type="Proteomes" id="UP001162164">
    <property type="component" value="Unassembled WGS sequence"/>
</dbReference>
<accession>A0ABQ9JQN5</accession>
<organism evidence="1 2">
    <name type="scientific">Molorchus minor</name>
    <dbReference type="NCBI Taxonomy" id="1323400"/>
    <lineage>
        <taxon>Eukaryota</taxon>
        <taxon>Metazoa</taxon>
        <taxon>Ecdysozoa</taxon>
        <taxon>Arthropoda</taxon>
        <taxon>Hexapoda</taxon>
        <taxon>Insecta</taxon>
        <taxon>Pterygota</taxon>
        <taxon>Neoptera</taxon>
        <taxon>Endopterygota</taxon>
        <taxon>Coleoptera</taxon>
        <taxon>Polyphaga</taxon>
        <taxon>Cucujiformia</taxon>
        <taxon>Chrysomeloidea</taxon>
        <taxon>Cerambycidae</taxon>
        <taxon>Lamiinae</taxon>
        <taxon>Monochamini</taxon>
        <taxon>Molorchus</taxon>
    </lineage>
</organism>
<comment type="caution">
    <text evidence="1">The sequence shown here is derived from an EMBL/GenBank/DDBJ whole genome shotgun (WGS) entry which is preliminary data.</text>
</comment>
<gene>
    <name evidence="1" type="ORF">NQ317_009379</name>
</gene>
<keyword evidence="2" id="KW-1185">Reference proteome</keyword>
<proteinExistence type="predicted"/>
<name>A0ABQ9JQN5_9CUCU</name>
<protein>
    <submittedName>
        <fullName evidence="1">Uncharacterized protein</fullName>
    </submittedName>
</protein>
<reference evidence="1" key="1">
    <citation type="journal article" date="2023" name="Insect Mol. Biol.">
        <title>Genome sequencing provides insights into the evolution of gene families encoding plant cell wall-degrading enzymes in longhorned beetles.</title>
        <authorList>
            <person name="Shin N.R."/>
            <person name="Okamura Y."/>
            <person name="Kirsch R."/>
            <person name="Pauchet Y."/>
        </authorList>
    </citation>
    <scope>NUCLEOTIDE SEQUENCE</scope>
    <source>
        <strain evidence="1">MMC_N1</strain>
    </source>
</reference>
<dbReference type="EMBL" id="JAPWTJ010000263">
    <property type="protein sequence ID" value="KAJ8980385.1"/>
    <property type="molecule type" value="Genomic_DNA"/>
</dbReference>
<sequence length="152" mass="17648">MFKPFIINSSCGGYFFYYVRPIIKWFLRKTTGLCELQRICYGEISGTPRIKAVEQSLAMTRSTQIKQLMEHLNDIADNKRFTGANEREILRGAVSTVLLVKKINPRTHSQFVTSFGKCVEQIWGYRQLTAEVEDLRRTAFDSDNFEHEKKTV</sequence>
<evidence type="ECO:0000313" key="2">
    <source>
        <dbReference type="Proteomes" id="UP001162164"/>
    </source>
</evidence>
<evidence type="ECO:0000313" key="1">
    <source>
        <dbReference type="EMBL" id="KAJ8980385.1"/>
    </source>
</evidence>